<feature type="transmembrane region" description="Helical" evidence="1">
    <location>
        <begin position="241"/>
        <end position="263"/>
    </location>
</feature>
<evidence type="ECO:0000256" key="1">
    <source>
        <dbReference type="SAM" id="Phobius"/>
    </source>
</evidence>
<keyword evidence="4" id="KW-1185">Reference proteome</keyword>
<dbReference type="EMBL" id="CAJJDN010000128">
    <property type="protein sequence ID" value="CAD8120874.1"/>
    <property type="molecule type" value="Genomic_DNA"/>
</dbReference>
<protein>
    <recommendedName>
        <fullName evidence="2">Cyclic nucleotide-binding domain-containing protein</fullName>
    </recommendedName>
</protein>
<dbReference type="AlphaFoldDB" id="A0A8S1R0H4"/>
<feature type="transmembrane region" description="Helical" evidence="1">
    <location>
        <begin position="160"/>
        <end position="178"/>
    </location>
</feature>
<dbReference type="InterPro" id="IPR051413">
    <property type="entry name" value="K/Na_HCN_channel"/>
</dbReference>
<dbReference type="GO" id="GO:0003254">
    <property type="term" value="P:regulation of membrane depolarization"/>
    <property type="evidence" value="ECO:0007669"/>
    <property type="project" value="TreeGrafter"/>
</dbReference>
<proteinExistence type="predicted"/>
<dbReference type="PROSITE" id="PS50042">
    <property type="entry name" value="CNMP_BINDING_3"/>
    <property type="match status" value="1"/>
</dbReference>
<keyword evidence="1" id="KW-0472">Membrane</keyword>
<dbReference type="GO" id="GO:0098855">
    <property type="term" value="C:HCN channel complex"/>
    <property type="evidence" value="ECO:0007669"/>
    <property type="project" value="TreeGrafter"/>
</dbReference>
<dbReference type="InterPro" id="IPR013099">
    <property type="entry name" value="K_chnl_dom"/>
</dbReference>
<name>A0A8S1R0H4_9CILI</name>
<dbReference type="GO" id="GO:0005249">
    <property type="term" value="F:voltage-gated potassium channel activity"/>
    <property type="evidence" value="ECO:0007669"/>
    <property type="project" value="TreeGrafter"/>
</dbReference>
<dbReference type="GO" id="GO:0035725">
    <property type="term" value="P:sodium ion transmembrane transport"/>
    <property type="evidence" value="ECO:0007669"/>
    <property type="project" value="TreeGrafter"/>
</dbReference>
<dbReference type="InterPro" id="IPR000595">
    <property type="entry name" value="cNMP-bd_dom"/>
</dbReference>
<dbReference type="Pfam" id="PF07885">
    <property type="entry name" value="Ion_trans_2"/>
    <property type="match status" value="1"/>
</dbReference>
<comment type="caution">
    <text evidence="3">The sequence shown here is derived from an EMBL/GenBank/DDBJ whole genome shotgun (WGS) entry which is preliminary data.</text>
</comment>
<accession>A0A8S1R0H4</accession>
<dbReference type="PANTHER" id="PTHR45689:SF5">
    <property type="entry name" value="I[[H]] CHANNEL, ISOFORM E"/>
    <property type="match status" value="1"/>
</dbReference>
<feature type="domain" description="Cyclic nucleotide-binding" evidence="2">
    <location>
        <begin position="527"/>
        <end position="589"/>
    </location>
</feature>
<feature type="transmembrane region" description="Helical" evidence="1">
    <location>
        <begin position="198"/>
        <end position="220"/>
    </location>
</feature>
<evidence type="ECO:0000313" key="4">
    <source>
        <dbReference type="Proteomes" id="UP000692954"/>
    </source>
</evidence>
<reference evidence="3" key="1">
    <citation type="submission" date="2021-01" db="EMBL/GenBank/DDBJ databases">
        <authorList>
            <consortium name="Genoscope - CEA"/>
            <person name="William W."/>
        </authorList>
    </citation>
    <scope>NUCLEOTIDE SEQUENCE</scope>
</reference>
<keyword evidence="1" id="KW-1133">Transmembrane helix</keyword>
<dbReference type="PANTHER" id="PTHR45689">
    <property type="entry name" value="I[[H]] CHANNEL, ISOFORM E"/>
    <property type="match status" value="1"/>
</dbReference>
<dbReference type="OrthoDB" id="421226at2759"/>
<sequence>MSDQYGIQKSPQLLGERLETQREIDHQLRMSCVRKSSYLTSRSKSLGQRLLNFVGKQISVDYQERLVLKTLQADNTKVKKILDILLSRKNNLKNFTNQHLSYLNDKAIGNISFIQKQTSFKIFIDRLLTKKILRIFKPFVDNLTQYIKALPLLTPESTKIVIWDIIAILSKLYFLYLIPLELAWTNIPLLYSRYYTSTIIMLIILSIDFIIGFNTAYYNAGSLITNRIQIFKHHITKSYGLEWISTIILIILFIACKTTDTIINVTQNPIYLVLLSVLSHQINVHYKASQYESALNLSKKVSSCLELLKFLLLLFYVIHLFSCLWFWVGNYSKENDEFTWLDTLEYLPIIDWTDEYLQSFYYVCVTMFTVGYGDITPKSGLEKSICIVLILISSIQLPYSINTVGSIIEKISDYGEETKNKLRTINSYMNKKKVPYNLQIQIRQYLNHYWTSLQGQDTEEEKVIISQLSLNLREQLIIQANSRIFAKVTLLKQNFSHQLQQKLLKKVQQIQMQPEQIIELDNNIQCYFVDEGEINIIIESGMVVQKAKKDDVVGLDNLFLGFHNKNQNIKSIGFTKLLILSRQDFLQELKEFPNDYEKFCSIRDDLLFNFKSSYIKKQCDSCYQYGHEIIDCSMLHYVPQKDFLIKRIQYPQQQGRQEFSRRYYKLSRILLQELENPDFSESKQQFLKKYYLPQPANINSNNINNQSFLNNFQDDIKEKPEIKIDNLQASTTLAQKQPTKRDSLLSYIPDNNIDQIKRSINNNKKIGVNQSNKKQQVDIQLDGMGLQRQNSLASRRQSQGINLLNMYQLSLNNNAQKQNYLQELINTNYEINFDDELKLRYENLTQNKNMKITDKEAIELLYLKQSNKQKYHKKGLIEFETIKNFHDYFPQHNVSISISRANKPQNVQIQTQIKKFMGYLLYPSEFIRKFKIFQSDNLKIGMITEEENM</sequence>
<dbReference type="Proteomes" id="UP000692954">
    <property type="component" value="Unassembled WGS sequence"/>
</dbReference>
<gene>
    <name evidence="3" type="ORF">PSON_ATCC_30995.1.T1280126</name>
</gene>
<evidence type="ECO:0000313" key="3">
    <source>
        <dbReference type="EMBL" id="CAD8120874.1"/>
    </source>
</evidence>
<evidence type="ECO:0000259" key="2">
    <source>
        <dbReference type="PROSITE" id="PS50042"/>
    </source>
</evidence>
<keyword evidence="1" id="KW-0812">Transmembrane</keyword>
<feature type="transmembrane region" description="Helical" evidence="1">
    <location>
        <begin position="307"/>
        <end position="328"/>
    </location>
</feature>
<organism evidence="3 4">
    <name type="scientific">Paramecium sonneborni</name>
    <dbReference type="NCBI Taxonomy" id="65129"/>
    <lineage>
        <taxon>Eukaryota</taxon>
        <taxon>Sar</taxon>
        <taxon>Alveolata</taxon>
        <taxon>Ciliophora</taxon>
        <taxon>Intramacronucleata</taxon>
        <taxon>Oligohymenophorea</taxon>
        <taxon>Peniculida</taxon>
        <taxon>Parameciidae</taxon>
        <taxon>Paramecium</taxon>
    </lineage>
</organism>